<dbReference type="SUPFAM" id="SSF47336">
    <property type="entry name" value="ACP-like"/>
    <property type="match status" value="1"/>
</dbReference>
<name>A0ABP9JMP7_9ACTN</name>
<dbReference type="Proteomes" id="UP001501759">
    <property type="component" value="Unassembled WGS sequence"/>
</dbReference>
<dbReference type="PROSITE" id="PS00455">
    <property type="entry name" value="AMP_BINDING"/>
    <property type="match status" value="1"/>
</dbReference>
<comment type="caution">
    <text evidence="5">The sequence shown here is derived from an EMBL/GenBank/DDBJ whole genome shotgun (WGS) entry which is preliminary data.</text>
</comment>
<dbReference type="PANTHER" id="PTHR45527:SF1">
    <property type="entry name" value="FATTY ACID SYNTHASE"/>
    <property type="match status" value="1"/>
</dbReference>
<dbReference type="Gene3D" id="3.30.300.30">
    <property type="match status" value="1"/>
</dbReference>
<dbReference type="SUPFAM" id="SSF56601">
    <property type="entry name" value="beta-lactamase/transpeptidase-like"/>
    <property type="match status" value="1"/>
</dbReference>
<evidence type="ECO:0000256" key="3">
    <source>
        <dbReference type="SAM" id="MobiDB-lite"/>
    </source>
</evidence>
<dbReference type="NCBIfam" id="TIGR01733">
    <property type="entry name" value="AA-adenyl-dom"/>
    <property type="match status" value="1"/>
</dbReference>
<dbReference type="PANTHER" id="PTHR45527">
    <property type="entry name" value="NONRIBOSOMAL PEPTIDE SYNTHETASE"/>
    <property type="match status" value="1"/>
</dbReference>
<dbReference type="InterPro" id="IPR010071">
    <property type="entry name" value="AA_adenyl_dom"/>
</dbReference>
<dbReference type="Gene3D" id="3.40.50.12780">
    <property type="entry name" value="N-terminal domain of ligase-like"/>
    <property type="match status" value="1"/>
</dbReference>
<dbReference type="Gene3D" id="1.10.1200.10">
    <property type="entry name" value="ACP-like"/>
    <property type="match status" value="1"/>
</dbReference>
<dbReference type="Gene3D" id="3.40.710.10">
    <property type="entry name" value="DD-peptidase/beta-lactamase superfamily"/>
    <property type="match status" value="1"/>
</dbReference>
<feature type="compositionally biased region" description="Low complexity" evidence="3">
    <location>
        <begin position="18"/>
        <end position="31"/>
    </location>
</feature>
<keyword evidence="1" id="KW-0596">Phosphopantetheine</keyword>
<dbReference type="InterPro" id="IPR020845">
    <property type="entry name" value="AMP-binding_CS"/>
</dbReference>
<dbReference type="Pfam" id="PF00501">
    <property type="entry name" value="AMP-binding"/>
    <property type="match status" value="1"/>
</dbReference>
<dbReference type="InterPro" id="IPR042099">
    <property type="entry name" value="ANL_N_sf"/>
</dbReference>
<feature type="region of interest" description="Disordered" evidence="3">
    <location>
        <begin position="118"/>
        <end position="155"/>
    </location>
</feature>
<dbReference type="CDD" id="cd05930">
    <property type="entry name" value="A_NRPS"/>
    <property type="match status" value="1"/>
</dbReference>
<dbReference type="InterPro" id="IPR012338">
    <property type="entry name" value="Beta-lactam/transpept-like"/>
</dbReference>
<evidence type="ECO:0000256" key="1">
    <source>
        <dbReference type="ARBA" id="ARBA00022450"/>
    </source>
</evidence>
<dbReference type="InterPro" id="IPR001466">
    <property type="entry name" value="Beta-lactam-related"/>
</dbReference>
<evidence type="ECO:0000256" key="2">
    <source>
        <dbReference type="ARBA" id="ARBA00022553"/>
    </source>
</evidence>
<feature type="domain" description="Carrier" evidence="4">
    <location>
        <begin position="766"/>
        <end position="841"/>
    </location>
</feature>
<dbReference type="InterPro" id="IPR006162">
    <property type="entry name" value="Ppantetheine_attach_site"/>
</dbReference>
<dbReference type="PROSITE" id="PS50075">
    <property type="entry name" value="CARRIER"/>
    <property type="match status" value="1"/>
</dbReference>
<dbReference type="SUPFAM" id="SSF56801">
    <property type="entry name" value="Acetyl-CoA synthetase-like"/>
    <property type="match status" value="1"/>
</dbReference>
<organism evidence="5 6">
    <name type="scientific">Streptomyces siamensis</name>
    <dbReference type="NCBI Taxonomy" id="1274986"/>
    <lineage>
        <taxon>Bacteria</taxon>
        <taxon>Bacillati</taxon>
        <taxon>Actinomycetota</taxon>
        <taxon>Actinomycetes</taxon>
        <taxon>Kitasatosporales</taxon>
        <taxon>Streptomycetaceae</taxon>
        <taxon>Streptomyces</taxon>
    </lineage>
</organism>
<sequence>MDDMTVATGRPARRPESAADAAPPALRLPVARGDRGTGAPRAAHSWSSAARTPSDAGTGAAALPLAAFAALLHRYSGQGDLALGLAGAPGRVVTLRSRAGADTGLADLAASLAQQCHAAPPTARPAHGTSGRGDEGPRTAAAGRPAPHRVDSLGGGLRAGILDGTADDTGDSRQHRLPEAEFDLLLELGTDGSRTLHYDTALFTPAVVARVAANHEALLLDGVRRPRTPVHALRLSERETRFLLDEVNATARPYPDDSPLHTHVEAQAARTPDAPAVEWRGTVLTYRELDTTANRIARALLAHGLAPGARVGVSTARSHRTVCLLLALHKAGCAYVPLDPAYPADRLAAIAGTAGMAAVIHDDPAAGERIGAVVATVLPWDELWEKSRGERPDPPDVAVVAAAATHLIHTSGSTGRPKGVVISHRNVMALLAWAWDTYTRQDVDRVLFATSLNFDLSVFELWCPLTMGGCVVVADNVLALTEDDTLRPTLVNTVPSALNVLLQRAAVPPCTTVLNVAGEPLSRELVDAAFEHTSVRRLLNLYGPSEDTTYSTWKSFTGPVREQPTIGVPLPNTVAYVLDPEGGLVPRGAIGELHLGGAGLSSGYLDDPERTAAAFVPTPAHLAGAPVRTLYRTGDLVRWTEAGELRFMGRADTQVKVRGFRIELGEIEAVLRQAVGLRDVAALAVRRGDDTLLVCYAGVEGDPVTVDDMSALLRRKLPHYMQPAKIVVEDRLPRLPNGKVDRKALAARTVDWGPARDTAHTGDGDTARDPEEAAVARVWGDLLGLSTLAPDLDFFTVGGHSLLATLLAARLSDESTAVIRVADIHENRTLGAQAELLRRARVRTPEAPTATGTAERLRAVAHTLHESARGHGIPAAAAAVYADGALQFTYHGTDDTESGPARTAASRQRVTCVTKALLAFVALRLVDRGLVGLDEPLDGRLPRACARRDGRTVPLTLRHLLSHTSGIDDSYEVWHDTRLPDLDTYLAGFRAYGQLFEPGSVFAYSACGTSIVAGLIENLLGIPWRRALNDLLLTPLGITPVPESGTAESHYGTVATGYLWNETDRRYVRHEPGPQTIADDAAGSFSVCLTLPELARIALLALRDGVTESGERLLSAELATQMRTPQVDVPGHHFMHAWGLGWLMFGPSAFGFNSNGSGHHNFIQIFPENQSFLLLLTNAYPAFGLYEDLLRAFTGEGLVRTGRTFATPLDDCVGVYSSDGYRLDVLPGPERLRYAYSERRRDGDWQLLDEGDLVSSGAGGFTSMSERNILAGSISFVPTPGTDTPGYVRIGQRFTRKVR</sequence>
<evidence type="ECO:0000313" key="6">
    <source>
        <dbReference type="Proteomes" id="UP001501759"/>
    </source>
</evidence>
<dbReference type="PROSITE" id="PS00012">
    <property type="entry name" value="PHOSPHOPANTETHEINE"/>
    <property type="match status" value="1"/>
</dbReference>
<dbReference type="Gene3D" id="3.30.559.30">
    <property type="entry name" value="Nonribosomal peptide synthetase, condensation domain"/>
    <property type="match status" value="1"/>
</dbReference>
<dbReference type="InterPro" id="IPR045851">
    <property type="entry name" value="AMP-bd_C_sf"/>
</dbReference>
<dbReference type="SUPFAM" id="SSF52777">
    <property type="entry name" value="CoA-dependent acyltransferases"/>
    <property type="match status" value="1"/>
</dbReference>
<evidence type="ECO:0000313" key="5">
    <source>
        <dbReference type="EMBL" id="GAA5034238.1"/>
    </source>
</evidence>
<protein>
    <recommendedName>
        <fullName evidence="4">Carrier domain-containing protein</fullName>
    </recommendedName>
</protein>
<dbReference type="InterPro" id="IPR000873">
    <property type="entry name" value="AMP-dep_synth/lig_dom"/>
</dbReference>
<keyword evidence="2" id="KW-0597">Phosphoprotein</keyword>
<proteinExistence type="predicted"/>
<evidence type="ECO:0000259" key="4">
    <source>
        <dbReference type="PROSITE" id="PS50075"/>
    </source>
</evidence>
<dbReference type="EMBL" id="BAABKB010000042">
    <property type="protein sequence ID" value="GAA5034238.1"/>
    <property type="molecule type" value="Genomic_DNA"/>
</dbReference>
<dbReference type="Pfam" id="PF00550">
    <property type="entry name" value="PP-binding"/>
    <property type="match status" value="1"/>
</dbReference>
<accession>A0ABP9JMP7</accession>
<keyword evidence="6" id="KW-1185">Reference proteome</keyword>
<feature type="region of interest" description="Disordered" evidence="3">
    <location>
        <begin position="1"/>
        <end position="57"/>
    </location>
</feature>
<gene>
    <name evidence="5" type="ORF">GCM10023335_78710</name>
</gene>
<dbReference type="Pfam" id="PF00144">
    <property type="entry name" value="Beta-lactamase"/>
    <property type="match status" value="1"/>
</dbReference>
<dbReference type="InterPro" id="IPR036736">
    <property type="entry name" value="ACP-like_sf"/>
</dbReference>
<dbReference type="InterPro" id="IPR009081">
    <property type="entry name" value="PP-bd_ACP"/>
</dbReference>
<reference evidence="6" key="1">
    <citation type="journal article" date="2019" name="Int. J. Syst. Evol. Microbiol.">
        <title>The Global Catalogue of Microorganisms (GCM) 10K type strain sequencing project: providing services to taxonomists for standard genome sequencing and annotation.</title>
        <authorList>
            <consortium name="The Broad Institute Genomics Platform"/>
            <consortium name="The Broad Institute Genome Sequencing Center for Infectious Disease"/>
            <person name="Wu L."/>
            <person name="Ma J."/>
        </authorList>
    </citation>
    <scope>NUCLEOTIDE SEQUENCE [LARGE SCALE GENOMIC DNA]</scope>
    <source>
        <strain evidence="6">JCM 18409</strain>
    </source>
</reference>